<dbReference type="EMBL" id="JANFYS010000014">
    <property type="protein sequence ID" value="MCQ4770370.1"/>
    <property type="molecule type" value="Genomic_DNA"/>
</dbReference>
<gene>
    <name evidence="1" type="ORF">L0P79_19520</name>
    <name evidence="2" type="ORF">NE579_07825</name>
</gene>
<evidence type="ECO:0000313" key="3">
    <source>
        <dbReference type="Proteomes" id="UP001200313"/>
    </source>
</evidence>
<dbReference type="AlphaFoldDB" id="A0AAW5JNC1"/>
<dbReference type="EMBL" id="JAKNJB010000070">
    <property type="protein sequence ID" value="MCG4529218.1"/>
    <property type="molecule type" value="Genomic_DNA"/>
</dbReference>
<reference evidence="2" key="2">
    <citation type="submission" date="2022-06" db="EMBL/GenBank/DDBJ databases">
        <title>Isolation of gut microbiota from human fecal samples.</title>
        <authorList>
            <person name="Pamer E.G."/>
            <person name="Barat B."/>
            <person name="Waligurski E."/>
            <person name="Medina S."/>
            <person name="Paddock L."/>
            <person name="Mostad J."/>
        </authorList>
    </citation>
    <scope>NUCLEOTIDE SEQUENCE</scope>
    <source>
        <strain evidence="2">DFI.9.91</strain>
    </source>
</reference>
<organism evidence="2 4">
    <name type="scientific">Intestinimonas massiliensis</name>
    <name type="common">ex Afouda et al. 2020</name>
    <dbReference type="NCBI Taxonomy" id="1673721"/>
    <lineage>
        <taxon>Bacteria</taxon>
        <taxon>Bacillati</taxon>
        <taxon>Bacillota</taxon>
        <taxon>Clostridia</taxon>
        <taxon>Eubacteriales</taxon>
        <taxon>Intestinimonas</taxon>
    </lineage>
</organism>
<reference evidence="1 3" key="1">
    <citation type="submission" date="2022-01" db="EMBL/GenBank/DDBJ databases">
        <title>Collection of gut derived symbiotic bacterial strains cultured from healthy donors.</title>
        <authorList>
            <person name="Lin H."/>
            <person name="Kohout C."/>
            <person name="Waligurski E."/>
            <person name="Pamer E.G."/>
        </authorList>
    </citation>
    <scope>NUCLEOTIDE SEQUENCE [LARGE SCALE GENOMIC DNA]</scope>
    <source>
        <strain evidence="1 3">DFI.3.7</strain>
    </source>
</reference>
<evidence type="ECO:0000313" key="4">
    <source>
        <dbReference type="Proteomes" id="UP001204562"/>
    </source>
</evidence>
<accession>A0AAW5JNC1</accession>
<sequence length="63" mass="6814">MSWGVYWLFYQCPQCGKKFKSGADTITEPTFGMCPACHAEGVLVGESGKASPSDANDYEDTAE</sequence>
<dbReference type="Proteomes" id="UP001200313">
    <property type="component" value="Unassembled WGS sequence"/>
</dbReference>
<proteinExistence type="predicted"/>
<comment type="caution">
    <text evidence="2">The sequence shown here is derived from an EMBL/GenBank/DDBJ whole genome shotgun (WGS) entry which is preliminary data.</text>
</comment>
<name>A0AAW5JNC1_9FIRM</name>
<evidence type="ECO:0008006" key="5">
    <source>
        <dbReference type="Google" id="ProtNLM"/>
    </source>
</evidence>
<dbReference type="Proteomes" id="UP001204562">
    <property type="component" value="Unassembled WGS sequence"/>
</dbReference>
<dbReference type="RefSeq" id="WP_050617226.1">
    <property type="nucleotide sequence ID" value="NZ_JAKNJB010000070.1"/>
</dbReference>
<protein>
    <recommendedName>
        <fullName evidence="5">Excinuclease ATPase subunit</fullName>
    </recommendedName>
</protein>
<evidence type="ECO:0000313" key="1">
    <source>
        <dbReference type="EMBL" id="MCG4529218.1"/>
    </source>
</evidence>
<evidence type="ECO:0000313" key="2">
    <source>
        <dbReference type="EMBL" id="MCQ4770370.1"/>
    </source>
</evidence>
<keyword evidence="3" id="KW-1185">Reference proteome</keyword>